<accession>A0A8H9N2R9</accession>
<evidence type="ECO:0000313" key="2">
    <source>
        <dbReference type="EMBL" id="HAS8541767.1"/>
    </source>
</evidence>
<dbReference type="Gene3D" id="2.130.10.130">
    <property type="entry name" value="Integrin alpha, N-terminal"/>
    <property type="match status" value="2"/>
</dbReference>
<reference evidence="2" key="2">
    <citation type="submission" date="2019-01" db="EMBL/GenBank/DDBJ databases">
        <authorList>
            <consortium name="NCBI Pathogen Detection Project"/>
        </authorList>
    </citation>
    <scope>NUCLEOTIDE SEQUENCE</scope>
    <source>
        <strain evidence="2">BCW_3452</strain>
    </source>
</reference>
<dbReference type="InterPro" id="IPR013517">
    <property type="entry name" value="FG-GAP"/>
</dbReference>
<keyword evidence="1" id="KW-0732">Signal</keyword>
<dbReference type="PANTHER" id="PTHR16026:SF0">
    <property type="entry name" value="CARTILAGE ACIDIC PROTEIN 1"/>
    <property type="match status" value="1"/>
</dbReference>
<dbReference type="PANTHER" id="PTHR16026">
    <property type="entry name" value="CARTILAGE ACIDIC PROTEIN 1"/>
    <property type="match status" value="1"/>
</dbReference>
<protein>
    <submittedName>
        <fullName evidence="2">VCBS repeat-containing protein</fullName>
    </submittedName>
</protein>
<dbReference type="InterPro" id="IPR028994">
    <property type="entry name" value="Integrin_alpha_N"/>
</dbReference>
<dbReference type="Pfam" id="PF13517">
    <property type="entry name" value="FG-GAP_3"/>
    <property type="match status" value="1"/>
</dbReference>
<dbReference type="Proteomes" id="UP000863257">
    <property type="component" value="Unassembled WGS sequence"/>
</dbReference>
<sequence length="1020" mass="114534">MWGVAFEHQSRIDTLSSIEDSYAAGGCVFDFNQDGFQDLLIVAGPGVTKRYGREHWWLNAQKTALYQNVSGVYFEDVSTQVLRDDVVGYGCASKDVNNDKVPDIAIGLKGGVRVFLSGPEGYQSYLLELASPNALTTSLLFDDINNDGQQDLLVSTLVDYQRDIKVGREEYLYHLGNEFTIEGFEASDNALFIGQSGQIDTPFSTVLPFGQFRTFSITPDMQERDNSNRRYLLANATGSASKIIDPLANLVASNQTEPYGRAAVQYSRLMIGNAAYWLVTGVENTGLQLFKFGAPRKNVAWEHGIQTNELSTLSGWGTLVADFDNNGLEDVVVAVGYHTPSINSKYRSQSGQNVLLLQQQNGLFSNQSYNLVPSLSRSSRGAAYADFNNDGFLDVVFFNNNGFTSLYINQGNSNPWISFDCRPERFCDGSSWQLTVDGRVYEQGYDKLQPYLSTTQQRVHFGLPGQTSEVELQVKLASGKVIRFSGLELGRVVQVDLESEEAVPHAPQQPPRLVTQTWESLFHQVMAAPSEQAVRALLRQSKPLRLDELSTFIAALHHTIRQRSSQSKSDVRLVITAHWILSHILQYDLSSLSNQSVEDLLDIIIHSEQKVFVDYLAPFFRQLNDQSFCHLTTRLSYWFEEEEILPNTKQLLYAPLLRAGTLGSRNKFVCAIEGVSFSEETTLGSTITSHIADDDPVIRAASLRALTRLKYVDAFLAVSQQCKTEDDAIVLLECDIYAATIRPALTLKPKGDGLAHKALINMYPKAVALPDETAANRLALAETTMLEHHVGSPISFHKRVALYFLLTSDRLVQRAPSTLRSLREQDVLEFTRLLYRVDPTATDTLLSALLDKGRISPHLSFPYLTNSALLSLLSDYQRKPYSMSFLLAMMKQCGERKGLSDACVWVWQDERLASHGLVGDRVREIYEVKTLGAVLMSNRLYAESLRHVGNQTLMEMMYWSGAYTRLDITALNGEWLDAFIEYSFINRLKLSSIWLQQIQQTKRKLEALPWTELLVNSYER</sequence>
<evidence type="ECO:0000256" key="1">
    <source>
        <dbReference type="ARBA" id="ARBA00022729"/>
    </source>
</evidence>
<dbReference type="AlphaFoldDB" id="A0A8H9N2R9"/>
<dbReference type="SUPFAM" id="SSF69318">
    <property type="entry name" value="Integrin alpha N-terminal domain"/>
    <property type="match status" value="1"/>
</dbReference>
<proteinExistence type="predicted"/>
<name>A0A8H9N2R9_VIBVL</name>
<dbReference type="EMBL" id="DACRBY010000025">
    <property type="protein sequence ID" value="HAS8541767.1"/>
    <property type="molecule type" value="Genomic_DNA"/>
</dbReference>
<reference evidence="2" key="1">
    <citation type="journal article" date="2018" name="Genome Biol.">
        <title>SKESA: strategic k-mer extension for scrupulous assemblies.</title>
        <authorList>
            <person name="Souvorov A."/>
            <person name="Agarwala R."/>
            <person name="Lipman D.J."/>
        </authorList>
    </citation>
    <scope>NUCLEOTIDE SEQUENCE</scope>
    <source>
        <strain evidence="2">BCW_3452</strain>
    </source>
</reference>
<dbReference type="InterPro" id="IPR027039">
    <property type="entry name" value="Crtac1"/>
</dbReference>
<gene>
    <name evidence="2" type="ORF">I7730_18425</name>
</gene>
<organism evidence="2">
    <name type="scientific">Vibrio vulnificus</name>
    <dbReference type="NCBI Taxonomy" id="672"/>
    <lineage>
        <taxon>Bacteria</taxon>
        <taxon>Pseudomonadati</taxon>
        <taxon>Pseudomonadota</taxon>
        <taxon>Gammaproteobacteria</taxon>
        <taxon>Vibrionales</taxon>
        <taxon>Vibrionaceae</taxon>
        <taxon>Vibrio</taxon>
    </lineage>
</organism>
<comment type="caution">
    <text evidence="2">The sequence shown here is derived from an EMBL/GenBank/DDBJ whole genome shotgun (WGS) entry which is preliminary data.</text>
</comment>